<dbReference type="AlphaFoldDB" id="A0A2B7Y4Q8"/>
<reference evidence="1 2" key="1">
    <citation type="submission" date="2017-10" db="EMBL/GenBank/DDBJ databases">
        <title>Comparative genomics in systemic dimorphic fungi from Ajellomycetaceae.</title>
        <authorList>
            <person name="Munoz J.F."/>
            <person name="Mcewen J.G."/>
            <person name="Clay O.K."/>
            <person name="Cuomo C.A."/>
        </authorList>
    </citation>
    <scope>NUCLEOTIDE SEQUENCE [LARGE SCALE GENOMIC DNA]</scope>
    <source>
        <strain evidence="1 2">UAMH7299</strain>
    </source>
</reference>
<name>A0A2B7Y4Q8_POLH7</name>
<organism evidence="1 2">
    <name type="scientific">Polytolypa hystricis (strain UAMH7299)</name>
    <dbReference type="NCBI Taxonomy" id="1447883"/>
    <lineage>
        <taxon>Eukaryota</taxon>
        <taxon>Fungi</taxon>
        <taxon>Dikarya</taxon>
        <taxon>Ascomycota</taxon>
        <taxon>Pezizomycotina</taxon>
        <taxon>Eurotiomycetes</taxon>
        <taxon>Eurotiomycetidae</taxon>
        <taxon>Onygenales</taxon>
        <taxon>Onygenales incertae sedis</taxon>
        <taxon>Polytolypa</taxon>
    </lineage>
</organism>
<accession>A0A2B7Y4Q8</accession>
<dbReference type="OrthoDB" id="5422293at2759"/>
<comment type="caution">
    <text evidence="1">The sequence shown here is derived from an EMBL/GenBank/DDBJ whole genome shotgun (WGS) entry which is preliminary data.</text>
</comment>
<protein>
    <submittedName>
        <fullName evidence="1">Uncharacterized protein</fullName>
    </submittedName>
</protein>
<evidence type="ECO:0000313" key="1">
    <source>
        <dbReference type="EMBL" id="PGH16220.1"/>
    </source>
</evidence>
<gene>
    <name evidence="1" type="ORF">AJ80_05243</name>
</gene>
<sequence>MTDHWAKKGTLKGGCSVGPHIFPDQIGLESLMKAQSIRTLLKFIDSSSSNSVGRETTCSAPSPSVEWILAHRHTPQRHSQELTLDSLYRIYEYIVYGHMLGLRTEIEFFNHSDWKVAEIPDPVDSDLKRYVIIPVIPHLLVKAFNRLIERGLPRDAPAIIMGDEHFDELADRPRILEMPPEWCARVPKLDETLVIPDKGGRTPDEAVASAEFKKKNVLVSDLHVLFV</sequence>
<keyword evidence="2" id="KW-1185">Reference proteome</keyword>
<dbReference type="Proteomes" id="UP000224634">
    <property type="component" value="Unassembled WGS sequence"/>
</dbReference>
<evidence type="ECO:0000313" key="2">
    <source>
        <dbReference type="Proteomes" id="UP000224634"/>
    </source>
</evidence>
<dbReference type="EMBL" id="PDNA01000075">
    <property type="protein sequence ID" value="PGH16220.1"/>
    <property type="molecule type" value="Genomic_DNA"/>
</dbReference>
<proteinExistence type="predicted"/>